<organism evidence="4 5">
    <name type="scientific">Nocardiopsis changdeensis</name>
    <dbReference type="NCBI Taxonomy" id="2831969"/>
    <lineage>
        <taxon>Bacteria</taxon>
        <taxon>Bacillati</taxon>
        <taxon>Actinomycetota</taxon>
        <taxon>Actinomycetes</taxon>
        <taxon>Streptosporangiales</taxon>
        <taxon>Nocardiopsidaceae</taxon>
        <taxon>Nocardiopsis</taxon>
    </lineage>
</organism>
<dbReference type="InterPro" id="IPR051534">
    <property type="entry name" value="CBASS_pafABC_assoc_protein"/>
</dbReference>
<dbReference type="PROSITE" id="PS51000">
    <property type="entry name" value="HTH_DEOR_2"/>
    <property type="match status" value="1"/>
</dbReference>
<dbReference type="PIRSF" id="PIRSF016838">
    <property type="entry name" value="PafC"/>
    <property type="match status" value="1"/>
</dbReference>
<gene>
    <name evidence="4" type="ORF">KGD84_03585</name>
</gene>
<dbReference type="EMBL" id="CP074133">
    <property type="protein sequence ID" value="QUX23473.1"/>
    <property type="molecule type" value="Genomic_DNA"/>
</dbReference>
<keyword evidence="2" id="KW-0804">Transcription</keyword>
<dbReference type="Pfam" id="PF08279">
    <property type="entry name" value="HTH_11"/>
    <property type="match status" value="1"/>
</dbReference>
<evidence type="ECO:0000313" key="5">
    <source>
        <dbReference type="Proteomes" id="UP000676079"/>
    </source>
</evidence>
<sequence>MRADRLVATLLFLQERGRVTSAEVAAELEVSERTARRDLEALMAAGVPVYSRQGRGGGWTLVGGARTNLTGLTAEEIRSLFVLLGPVSDTPRMRTALRKLVRALPSTLRTDAKAASRVGLDDGTDWARAAEGGPHLADLERAVLDRARLRLGYASPGGAARVRAVDPLGLVSKAGARYLVAGTEGGLRTFRVSRVTSVERTGEVFEPPAGFDLAAAWRGLAGPMEERMAAATVRGRAAPGTAALLDRLLGGRLRLGGRDGDGWTRFEADGPSPEVVAAQLAGLGSRVEVLAPEAARRRLAELAAELAGLYGAP</sequence>
<keyword evidence="1" id="KW-0805">Transcription regulation</keyword>
<proteinExistence type="predicted"/>
<dbReference type="InterPro" id="IPR013196">
    <property type="entry name" value="HTH_11"/>
</dbReference>
<dbReference type="Gene3D" id="1.10.10.10">
    <property type="entry name" value="Winged helix-like DNA-binding domain superfamily/Winged helix DNA-binding domain"/>
    <property type="match status" value="1"/>
</dbReference>
<feature type="domain" description="HTH deoR-type" evidence="3">
    <location>
        <begin position="2"/>
        <end position="67"/>
    </location>
</feature>
<keyword evidence="5" id="KW-1185">Reference proteome</keyword>
<dbReference type="Pfam" id="PF13280">
    <property type="entry name" value="WYL"/>
    <property type="match status" value="1"/>
</dbReference>
<evidence type="ECO:0000256" key="1">
    <source>
        <dbReference type="ARBA" id="ARBA00023015"/>
    </source>
</evidence>
<protein>
    <submittedName>
        <fullName evidence="4">WYL domain-containing protein</fullName>
    </submittedName>
</protein>
<dbReference type="PROSITE" id="PS52050">
    <property type="entry name" value="WYL"/>
    <property type="match status" value="1"/>
</dbReference>
<dbReference type="InterPro" id="IPR028349">
    <property type="entry name" value="PafC-like"/>
</dbReference>
<accession>A0ABX8BRU2</accession>
<dbReference type="RefSeq" id="WP_220564696.1">
    <property type="nucleotide sequence ID" value="NZ_CP074133.1"/>
</dbReference>
<dbReference type="SUPFAM" id="SSF46785">
    <property type="entry name" value="Winged helix' DNA-binding domain"/>
    <property type="match status" value="1"/>
</dbReference>
<evidence type="ECO:0000313" key="4">
    <source>
        <dbReference type="EMBL" id="QUX23473.1"/>
    </source>
</evidence>
<evidence type="ECO:0000256" key="2">
    <source>
        <dbReference type="ARBA" id="ARBA00023163"/>
    </source>
</evidence>
<dbReference type="InterPro" id="IPR001034">
    <property type="entry name" value="DeoR_HTH"/>
</dbReference>
<name>A0ABX8BRU2_9ACTN</name>
<dbReference type="InterPro" id="IPR036390">
    <property type="entry name" value="WH_DNA-bd_sf"/>
</dbReference>
<dbReference type="PANTHER" id="PTHR34580">
    <property type="match status" value="1"/>
</dbReference>
<dbReference type="Pfam" id="PF25583">
    <property type="entry name" value="WCX"/>
    <property type="match status" value="1"/>
</dbReference>
<dbReference type="InterPro" id="IPR057727">
    <property type="entry name" value="WCX_dom"/>
</dbReference>
<evidence type="ECO:0000259" key="3">
    <source>
        <dbReference type="PROSITE" id="PS51000"/>
    </source>
</evidence>
<reference evidence="4 5" key="1">
    <citation type="submission" date="2021-05" db="EMBL/GenBank/DDBJ databases">
        <title>Direct Submission.</title>
        <authorList>
            <person name="Li K."/>
            <person name="Gao J."/>
        </authorList>
    </citation>
    <scope>NUCLEOTIDE SEQUENCE [LARGE SCALE GENOMIC DNA]</scope>
    <source>
        <strain evidence="4 5">Mg02</strain>
    </source>
</reference>
<dbReference type="InterPro" id="IPR036388">
    <property type="entry name" value="WH-like_DNA-bd_sf"/>
</dbReference>
<dbReference type="InterPro" id="IPR026881">
    <property type="entry name" value="WYL_dom"/>
</dbReference>
<dbReference type="PANTHER" id="PTHR34580:SF1">
    <property type="entry name" value="PROTEIN PAFC"/>
    <property type="match status" value="1"/>
</dbReference>
<dbReference type="Proteomes" id="UP000676079">
    <property type="component" value="Chromosome"/>
</dbReference>